<reference evidence="5" key="1">
    <citation type="submission" date="2025-08" db="UniProtKB">
        <authorList>
            <consortium name="RefSeq"/>
        </authorList>
    </citation>
    <scope>IDENTIFICATION</scope>
    <source>
        <tissue evidence="5">Whole organism</tissue>
    </source>
</reference>
<dbReference type="GO" id="GO:0031012">
    <property type="term" value="C:extracellular matrix"/>
    <property type="evidence" value="ECO:0007669"/>
    <property type="project" value="TreeGrafter"/>
</dbReference>
<evidence type="ECO:0000256" key="3">
    <source>
        <dbReference type="SAM" id="SignalP"/>
    </source>
</evidence>
<dbReference type="InterPro" id="IPR000618">
    <property type="entry name" value="Insect_cuticle"/>
</dbReference>
<gene>
    <name evidence="5" type="primary">LOC127749122</name>
</gene>
<feature type="signal peptide" evidence="3">
    <location>
        <begin position="1"/>
        <end position="18"/>
    </location>
</feature>
<evidence type="ECO:0000256" key="1">
    <source>
        <dbReference type="ARBA" id="ARBA00022460"/>
    </source>
</evidence>
<dbReference type="GO" id="GO:0005615">
    <property type="term" value="C:extracellular space"/>
    <property type="evidence" value="ECO:0007669"/>
    <property type="project" value="TreeGrafter"/>
</dbReference>
<evidence type="ECO:0000313" key="4">
    <source>
        <dbReference type="Proteomes" id="UP000504606"/>
    </source>
</evidence>
<dbReference type="GO" id="GO:0042302">
    <property type="term" value="F:structural constituent of cuticle"/>
    <property type="evidence" value="ECO:0007669"/>
    <property type="project" value="UniProtKB-UniRule"/>
</dbReference>
<dbReference type="AlphaFoldDB" id="A0A9C6WUT2"/>
<proteinExistence type="predicted"/>
<dbReference type="PROSITE" id="PS51155">
    <property type="entry name" value="CHIT_BIND_RR_2"/>
    <property type="match status" value="1"/>
</dbReference>
<dbReference type="PANTHER" id="PTHR12236">
    <property type="entry name" value="STRUCTURAL CONTITUENT OF CUTICLE"/>
    <property type="match status" value="1"/>
</dbReference>
<protein>
    <submittedName>
        <fullName evidence="5">Uncharacterized protein LOC127749122</fullName>
    </submittedName>
</protein>
<dbReference type="GeneID" id="127749122"/>
<dbReference type="OrthoDB" id="6418165at2759"/>
<dbReference type="Proteomes" id="UP000504606">
    <property type="component" value="Unplaced"/>
</dbReference>
<keyword evidence="4" id="KW-1185">Reference proteome</keyword>
<accession>A0A9C6WUT2</accession>
<feature type="chain" id="PRO_5038890365" evidence="3">
    <location>
        <begin position="19"/>
        <end position="95"/>
    </location>
</feature>
<evidence type="ECO:0000256" key="2">
    <source>
        <dbReference type="PROSITE-ProRule" id="PRU00497"/>
    </source>
</evidence>
<dbReference type="RefSeq" id="XP_052121921.1">
    <property type="nucleotide sequence ID" value="XM_052265961.1"/>
</dbReference>
<keyword evidence="1 2" id="KW-0193">Cuticle</keyword>
<name>A0A9C6WUT2_FRAOC</name>
<sequence length="95" mass="10396">MMKIALVLVVAAVALSDARPQGGAPAADEKPMPYEFEWKVDDAESKNNYGQNEVGNEAGRVEGKYYVLLADGRTMTVEYYVDGDSGFVPKISFSR</sequence>
<organism evidence="4 5">
    <name type="scientific">Frankliniella occidentalis</name>
    <name type="common">Western flower thrips</name>
    <name type="synonym">Euthrips occidentalis</name>
    <dbReference type="NCBI Taxonomy" id="133901"/>
    <lineage>
        <taxon>Eukaryota</taxon>
        <taxon>Metazoa</taxon>
        <taxon>Ecdysozoa</taxon>
        <taxon>Arthropoda</taxon>
        <taxon>Hexapoda</taxon>
        <taxon>Insecta</taxon>
        <taxon>Pterygota</taxon>
        <taxon>Neoptera</taxon>
        <taxon>Paraneoptera</taxon>
        <taxon>Thysanoptera</taxon>
        <taxon>Terebrantia</taxon>
        <taxon>Thripoidea</taxon>
        <taxon>Thripidae</taxon>
        <taxon>Frankliniella</taxon>
    </lineage>
</organism>
<dbReference type="Pfam" id="PF00379">
    <property type="entry name" value="Chitin_bind_4"/>
    <property type="match status" value="1"/>
</dbReference>
<evidence type="ECO:0000313" key="5">
    <source>
        <dbReference type="RefSeq" id="XP_052121921.1"/>
    </source>
</evidence>
<dbReference type="KEGG" id="foc:127749122"/>
<dbReference type="PANTHER" id="PTHR12236:SF98">
    <property type="entry name" value="CUTICULAR PROTEIN 56F"/>
    <property type="match status" value="1"/>
</dbReference>
<keyword evidence="3" id="KW-0732">Signal</keyword>
<dbReference type="InterPro" id="IPR051217">
    <property type="entry name" value="Insect_Cuticle_Struc_Prot"/>
</dbReference>